<protein>
    <submittedName>
        <fullName evidence="1">Uncharacterized protein</fullName>
    </submittedName>
</protein>
<dbReference type="Proteomes" id="UP000886595">
    <property type="component" value="Unassembled WGS sequence"/>
</dbReference>
<organism evidence="1 2">
    <name type="scientific">Brassica carinata</name>
    <name type="common">Ethiopian mustard</name>
    <name type="synonym">Abyssinian cabbage</name>
    <dbReference type="NCBI Taxonomy" id="52824"/>
    <lineage>
        <taxon>Eukaryota</taxon>
        <taxon>Viridiplantae</taxon>
        <taxon>Streptophyta</taxon>
        <taxon>Embryophyta</taxon>
        <taxon>Tracheophyta</taxon>
        <taxon>Spermatophyta</taxon>
        <taxon>Magnoliopsida</taxon>
        <taxon>eudicotyledons</taxon>
        <taxon>Gunneridae</taxon>
        <taxon>Pentapetalae</taxon>
        <taxon>rosids</taxon>
        <taxon>malvids</taxon>
        <taxon>Brassicales</taxon>
        <taxon>Brassicaceae</taxon>
        <taxon>Brassiceae</taxon>
        <taxon>Brassica</taxon>
    </lineage>
</organism>
<gene>
    <name evidence="1" type="ORF">Bca52824_033282</name>
</gene>
<dbReference type="EMBL" id="JAAMPC010000007">
    <property type="protein sequence ID" value="KAG2304631.1"/>
    <property type="molecule type" value="Genomic_DNA"/>
</dbReference>
<evidence type="ECO:0000313" key="1">
    <source>
        <dbReference type="EMBL" id="KAG2304631.1"/>
    </source>
</evidence>
<name>A0A8X7SDX8_BRACI</name>
<comment type="caution">
    <text evidence="1">The sequence shown here is derived from an EMBL/GenBank/DDBJ whole genome shotgun (WGS) entry which is preliminary data.</text>
</comment>
<reference evidence="1 2" key="1">
    <citation type="submission" date="2020-02" db="EMBL/GenBank/DDBJ databases">
        <authorList>
            <person name="Ma Q."/>
            <person name="Huang Y."/>
            <person name="Song X."/>
            <person name="Pei D."/>
        </authorList>
    </citation>
    <scope>NUCLEOTIDE SEQUENCE [LARGE SCALE GENOMIC DNA]</scope>
    <source>
        <strain evidence="1">Sxm20200214</strain>
        <tissue evidence="1">Leaf</tissue>
    </source>
</reference>
<accession>A0A8X7SDX8</accession>
<dbReference type="AlphaFoldDB" id="A0A8X7SDX8"/>
<evidence type="ECO:0000313" key="2">
    <source>
        <dbReference type="Proteomes" id="UP000886595"/>
    </source>
</evidence>
<sequence length="100" mass="11115">MGVDLLLLYSKALCGGAVGARHLQPPNPGRILITSCLRSEIFHDLALLLWPSVGSIPALLQDNFSLDKASMIAHQWRKAQELLVSHLSLQFLKQRKNICQ</sequence>
<keyword evidence="2" id="KW-1185">Reference proteome</keyword>
<proteinExistence type="predicted"/>